<dbReference type="AlphaFoldDB" id="A0A0E9XUA4"/>
<sequence>MKLFATREGKLCCDLGLEMRLHFFHPQKIQKLQDHHKHCLEDVC</sequence>
<reference evidence="1" key="1">
    <citation type="submission" date="2014-11" db="EMBL/GenBank/DDBJ databases">
        <authorList>
            <person name="Amaro Gonzalez C."/>
        </authorList>
    </citation>
    <scope>NUCLEOTIDE SEQUENCE</scope>
</reference>
<accession>A0A0E9XUA4</accession>
<reference evidence="1" key="2">
    <citation type="journal article" date="2015" name="Fish Shellfish Immunol.">
        <title>Early steps in the European eel (Anguilla anguilla)-Vibrio vulnificus interaction in the gills: Role of the RtxA13 toxin.</title>
        <authorList>
            <person name="Callol A."/>
            <person name="Pajuelo D."/>
            <person name="Ebbesson L."/>
            <person name="Teles M."/>
            <person name="MacKenzie S."/>
            <person name="Amaro C."/>
        </authorList>
    </citation>
    <scope>NUCLEOTIDE SEQUENCE</scope>
</reference>
<proteinExistence type="predicted"/>
<organism evidence="1">
    <name type="scientific">Anguilla anguilla</name>
    <name type="common">European freshwater eel</name>
    <name type="synonym">Muraena anguilla</name>
    <dbReference type="NCBI Taxonomy" id="7936"/>
    <lineage>
        <taxon>Eukaryota</taxon>
        <taxon>Metazoa</taxon>
        <taxon>Chordata</taxon>
        <taxon>Craniata</taxon>
        <taxon>Vertebrata</taxon>
        <taxon>Euteleostomi</taxon>
        <taxon>Actinopterygii</taxon>
        <taxon>Neopterygii</taxon>
        <taxon>Teleostei</taxon>
        <taxon>Anguilliformes</taxon>
        <taxon>Anguillidae</taxon>
        <taxon>Anguilla</taxon>
    </lineage>
</organism>
<dbReference type="EMBL" id="GBXM01002348">
    <property type="protein sequence ID" value="JAI06230.1"/>
    <property type="molecule type" value="Transcribed_RNA"/>
</dbReference>
<protein>
    <submittedName>
        <fullName evidence="1">Uncharacterized protein</fullName>
    </submittedName>
</protein>
<name>A0A0E9XUA4_ANGAN</name>
<evidence type="ECO:0000313" key="1">
    <source>
        <dbReference type="EMBL" id="JAI06230.1"/>
    </source>
</evidence>